<proteinExistence type="predicted"/>
<feature type="compositionally biased region" description="Basic and acidic residues" evidence="1">
    <location>
        <begin position="109"/>
        <end position="187"/>
    </location>
</feature>
<dbReference type="EMBL" id="WSZM01000095">
    <property type="protein sequence ID" value="KAF4042884.1"/>
    <property type="molecule type" value="Genomic_DNA"/>
</dbReference>
<dbReference type="EMBL" id="JAACNO010001669">
    <property type="protein sequence ID" value="KAF4138455.1"/>
    <property type="molecule type" value="Genomic_DNA"/>
</dbReference>
<reference evidence="2" key="1">
    <citation type="submission" date="2020-04" db="EMBL/GenBank/DDBJ databases">
        <title>Hybrid Assembly of Korean Phytophthora infestans isolates.</title>
        <authorList>
            <person name="Prokchorchik M."/>
            <person name="Lee Y."/>
            <person name="Seo J."/>
            <person name="Cho J.-H."/>
            <person name="Park Y.-E."/>
            <person name="Jang D.-C."/>
            <person name="Im J.-S."/>
            <person name="Choi J.-G."/>
            <person name="Park H.-J."/>
            <person name="Lee G.-B."/>
            <person name="Lee Y.-G."/>
            <person name="Hong S.-Y."/>
            <person name="Cho K."/>
            <person name="Sohn K.H."/>
        </authorList>
    </citation>
    <scope>NUCLEOTIDE SEQUENCE</scope>
    <source>
        <strain evidence="2">KR_1_A1</strain>
        <strain evidence="3">KR_2_A2</strain>
    </source>
</reference>
<evidence type="ECO:0000313" key="2">
    <source>
        <dbReference type="EMBL" id="KAF4042884.1"/>
    </source>
</evidence>
<dbReference type="Proteomes" id="UP000602510">
    <property type="component" value="Unassembled WGS sequence"/>
</dbReference>
<protein>
    <submittedName>
        <fullName evidence="2">Uncharacterized protein</fullName>
    </submittedName>
</protein>
<dbReference type="Proteomes" id="UP000704712">
    <property type="component" value="Unassembled WGS sequence"/>
</dbReference>
<feature type="compositionally biased region" description="Basic and acidic residues" evidence="1">
    <location>
        <begin position="68"/>
        <end position="103"/>
    </location>
</feature>
<evidence type="ECO:0000256" key="1">
    <source>
        <dbReference type="SAM" id="MobiDB-lite"/>
    </source>
</evidence>
<evidence type="ECO:0000313" key="3">
    <source>
        <dbReference type="EMBL" id="KAF4138455.1"/>
    </source>
</evidence>
<organism evidence="2 4">
    <name type="scientific">Phytophthora infestans</name>
    <name type="common">Potato late blight agent</name>
    <name type="synonym">Botrytis infestans</name>
    <dbReference type="NCBI Taxonomy" id="4787"/>
    <lineage>
        <taxon>Eukaryota</taxon>
        <taxon>Sar</taxon>
        <taxon>Stramenopiles</taxon>
        <taxon>Oomycota</taxon>
        <taxon>Peronosporomycetes</taxon>
        <taxon>Peronosporales</taxon>
        <taxon>Peronosporaceae</taxon>
        <taxon>Phytophthora</taxon>
    </lineage>
</organism>
<evidence type="ECO:0000313" key="4">
    <source>
        <dbReference type="Proteomes" id="UP000602510"/>
    </source>
</evidence>
<dbReference type="AlphaFoldDB" id="A0A833TGQ2"/>
<keyword evidence="4" id="KW-1185">Reference proteome</keyword>
<accession>A0A833TGQ2</accession>
<gene>
    <name evidence="2" type="ORF">GN244_ATG04803</name>
    <name evidence="3" type="ORF">GN958_ATG12321</name>
</gene>
<sequence>MGGAASIENTLYDEDKFLQSKAIMESTANDAEKFSKLKSIWTDGVPPGAADAHHNNGAKEVPPAETGTAHEGHKEEIYKDVQHNGEINKAEHRHNGDHHCHKEEHRHKAGEQHAHNGGDHANKEGEHHHTDSVIRHKEGEKNHSHHKEGEHHEHKGEEEHKEGDHALKVEFRAAKEDGVAEAPKDPPKVPSGSASTGKLPSASSEIVSEKVSKEV</sequence>
<feature type="region of interest" description="Disordered" evidence="1">
    <location>
        <begin position="45"/>
        <end position="215"/>
    </location>
</feature>
<name>A0A833TGQ2_PHYIN</name>
<comment type="caution">
    <text evidence="2">The sequence shown here is derived from an EMBL/GenBank/DDBJ whole genome shotgun (WGS) entry which is preliminary data.</text>
</comment>